<evidence type="ECO:0000256" key="3">
    <source>
        <dbReference type="ARBA" id="ARBA00009789"/>
    </source>
</evidence>
<dbReference type="CDD" id="cd05233">
    <property type="entry name" value="SDR_c"/>
    <property type="match status" value="1"/>
</dbReference>
<dbReference type="FunFam" id="3.90.550.10:FF:000003">
    <property type="entry name" value="2-C-methyl-D-erythritol 4-phosphate cytidylyltransferase"/>
    <property type="match status" value="1"/>
</dbReference>
<comment type="similarity">
    <text evidence="8">Belongs to the short-chain dehydrogenases/reductases (SDR) family.</text>
</comment>
<dbReference type="InterPro" id="IPR012115">
    <property type="entry name" value="CDP-ribitol_syn"/>
</dbReference>
<dbReference type="Proteomes" id="UP000540490">
    <property type="component" value="Unassembled WGS sequence"/>
</dbReference>
<dbReference type="PROSITE" id="PS01295">
    <property type="entry name" value="ISPD"/>
    <property type="match status" value="1"/>
</dbReference>
<dbReference type="Proteomes" id="UP000561077">
    <property type="component" value="Unassembled WGS sequence"/>
</dbReference>
<dbReference type="PIRSF" id="PIRSF036586">
    <property type="entry name" value="CDP-ribitol_syn"/>
    <property type="match status" value="1"/>
</dbReference>
<dbReference type="EC" id="2.7.7.60" evidence="7"/>
<comment type="similarity">
    <text evidence="3 7">Belongs to the IspD/TarI cytidylyltransferase family. IspD subfamily.</text>
</comment>
<sequence>MERNVKTVAIILAGGSGTRFGSDVPKQFTKLSGRTILERTIDIFEKSNNIDEIIIVSISDYFFHISNMINNNKWKKIKSIVSGGNSRVESTLSALNEISKYQYSDANILIHDAVRPFVSEKILSACVEALQKFPAVDTAIPSSDTIVVVDHESMASAFPDRSTLRRGQTPQGFHLNLLQKAYDKIREGTDFNTFTCDCGVVKSMFPDVNMAVVHGDERNIKITNPIDIFMAETLIYMDKENIDFKEDLKNLEEKNIVIFGGRSGIGKSIRDIAMSYGANTFSASRSENAVDVSDIKSISSFLEKIREKVGTIDAVINTSGIMFREEFSLSSYQKIQEMVDTNYMGTINVALMSRQHLLHSQGCLINFSSSSYTRGRSLYAVYSSTKAAVVNISQALSEEWQEDGIRVHCICPERTDTPMRIQNFGVETPSTLLSPDAVARKTLQTLLLPETGLIVGVKLSLDEKN</sequence>
<organism evidence="9 12">
    <name type="scientific">Gluconacetobacter dulcium</name>
    <dbReference type="NCBI Taxonomy" id="2729096"/>
    <lineage>
        <taxon>Bacteria</taxon>
        <taxon>Pseudomonadati</taxon>
        <taxon>Pseudomonadota</taxon>
        <taxon>Alphaproteobacteria</taxon>
        <taxon>Acetobacterales</taxon>
        <taxon>Acetobacteraceae</taxon>
        <taxon>Gluconacetobacter</taxon>
    </lineage>
</organism>
<feature type="site" description="Transition state stabilizer" evidence="7">
    <location>
        <position position="26"/>
    </location>
</feature>
<dbReference type="UniPathway" id="UPA00056">
    <property type="reaction ID" value="UER00093"/>
</dbReference>
<protein>
    <recommendedName>
        <fullName evidence="7">2-C-methyl-D-erythritol 4-phosphate cytidylyltransferase</fullName>
        <ecNumber evidence="7">2.7.7.60</ecNumber>
    </recommendedName>
    <alternativeName>
        <fullName evidence="7">4-diphosphocytidyl-2C-methyl-D-erythritol synthase</fullName>
    </alternativeName>
    <alternativeName>
        <fullName evidence="7">MEP cytidylyltransferase</fullName>
        <shortName evidence="7">MCT</shortName>
    </alternativeName>
</protein>
<evidence type="ECO:0000313" key="11">
    <source>
        <dbReference type="Proteomes" id="UP000540490"/>
    </source>
</evidence>
<comment type="pathway">
    <text evidence="2 7">Isoprenoid biosynthesis; isopentenyl diphosphate biosynthesis via DXP pathway; isopentenyl diphosphate from 1-deoxy-D-xylulose 5-phosphate: step 2/6.</text>
</comment>
<dbReference type="Pfam" id="PF01128">
    <property type="entry name" value="IspD"/>
    <property type="match status" value="1"/>
</dbReference>
<accession>A0A7W4NTV0</accession>
<evidence type="ECO:0000256" key="6">
    <source>
        <dbReference type="ARBA" id="ARBA00023229"/>
    </source>
</evidence>
<dbReference type="AlphaFoldDB" id="A0A7W4NTV0"/>
<dbReference type="InterPro" id="IPR001228">
    <property type="entry name" value="IspD"/>
</dbReference>
<reference evidence="11 12" key="1">
    <citation type="submission" date="2020-04" db="EMBL/GenBank/DDBJ databases">
        <title>Description of novel Gluconacetobacter.</title>
        <authorList>
            <person name="Sombolestani A."/>
        </authorList>
    </citation>
    <scope>NUCLEOTIDE SEQUENCE [LARGE SCALE GENOMIC DNA]</scope>
    <source>
        <strain evidence="10 11">LMG 1728</strain>
        <strain evidence="9 12">LMG 1731</strain>
    </source>
</reference>
<dbReference type="Gene3D" id="3.40.50.720">
    <property type="entry name" value="NAD(P)-binding Rossmann-like Domain"/>
    <property type="match status" value="1"/>
</dbReference>
<comment type="function">
    <text evidence="7">Catalyzes the formation of 4-diphosphocytidyl-2-C-methyl-D-erythritol from CTP and 2-C-methyl-D-erythritol 4-phosphate (MEP).</text>
</comment>
<evidence type="ECO:0000313" key="10">
    <source>
        <dbReference type="EMBL" id="MBB2195086.1"/>
    </source>
</evidence>
<keyword evidence="11" id="KW-1185">Reference proteome</keyword>
<proteinExistence type="inferred from homology"/>
<dbReference type="GO" id="GO:0019288">
    <property type="term" value="P:isopentenyl diphosphate biosynthetic process, methylerythritol 4-phosphate pathway"/>
    <property type="evidence" value="ECO:0007669"/>
    <property type="project" value="UniProtKB-UniRule"/>
</dbReference>
<dbReference type="HAMAP" id="MF_00108">
    <property type="entry name" value="IspD"/>
    <property type="match status" value="1"/>
</dbReference>
<evidence type="ECO:0000256" key="8">
    <source>
        <dbReference type="RuleBase" id="RU000363"/>
    </source>
</evidence>
<dbReference type="PRINTS" id="PR00081">
    <property type="entry name" value="GDHRDH"/>
</dbReference>
<feature type="site" description="Positions MEP for the nucleophilic attack" evidence="7">
    <location>
        <position position="161"/>
    </location>
</feature>
<evidence type="ECO:0000256" key="5">
    <source>
        <dbReference type="ARBA" id="ARBA00022695"/>
    </source>
</evidence>
<dbReference type="PANTHER" id="PTHR32125:SF4">
    <property type="entry name" value="2-C-METHYL-D-ERYTHRITOL 4-PHOSPHATE CYTIDYLYLTRANSFERASE, CHLOROPLASTIC"/>
    <property type="match status" value="1"/>
</dbReference>
<dbReference type="PANTHER" id="PTHR32125">
    <property type="entry name" value="2-C-METHYL-D-ERYTHRITOL 4-PHOSPHATE CYTIDYLYLTRANSFERASE, CHLOROPLASTIC"/>
    <property type="match status" value="1"/>
</dbReference>
<dbReference type="PROSITE" id="PS00061">
    <property type="entry name" value="ADH_SHORT"/>
    <property type="match status" value="1"/>
</dbReference>
<dbReference type="InterPro" id="IPR018294">
    <property type="entry name" value="ISPD_synthase_CS"/>
</dbReference>
<dbReference type="InterPro" id="IPR002347">
    <property type="entry name" value="SDR_fam"/>
</dbReference>
<feature type="site" description="Positions MEP for the nucleophilic attack" evidence="7">
    <location>
        <position position="221"/>
    </location>
</feature>
<dbReference type="Pfam" id="PF00106">
    <property type="entry name" value="adh_short"/>
    <property type="match status" value="1"/>
</dbReference>
<dbReference type="NCBIfam" id="NF001183">
    <property type="entry name" value="PRK00155.1-3"/>
    <property type="match status" value="1"/>
</dbReference>
<dbReference type="GO" id="GO:0050518">
    <property type="term" value="F:2-C-methyl-D-erythritol 4-phosphate cytidylyltransferase activity"/>
    <property type="evidence" value="ECO:0007669"/>
    <property type="project" value="UniProtKB-UniRule"/>
</dbReference>
<evidence type="ECO:0000313" key="12">
    <source>
        <dbReference type="Proteomes" id="UP000561077"/>
    </source>
</evidence>
<dbReference type="EMBL" id="JABEQN010000022">
    <property type="protein sequence ID" value="MBB2195086.1"/>
    <property type="molecule type" value="Genomic_DNA"/>
</dbReference>
<dbReference type="InterPro" id="IPR050088">
    <property type="entry name" value="IspD/TarI_cytidylyltransf_bact"/>
</dbReference>
<comment type="catalytic activity">
    <reaction evidence="1 7">
        <text>2-C-methyl-D-erythritol 4-phosphate + CTP + H(+) = 4-CDP-2-C-methyl-D-erythritol + diphosphate</text>
        <dbReference type="Rhea" id="RHEA:13429"/>
        <dbReference type="ChEBI" id="CHEBI:15378"/>
        <dbReference type="ChEBI" id="CHEBI:33019"/>
        <dbReference type="ChEBI" id="CHEBI:37563"/>
        <dbReference type="ChEBI" id="CHEBI:57823"/>
        <dbReference type="ChEBI" id="CHEBI:58262"/>
        <dbReference type="EC" id="2.7.7.60"/>
    </reaction>
</comment>
<dbReference type="CDD" id="cd02516">
    <property type="entry name" value="CDP-ME_synthetase"/>
    <property type="match status" value="1"/>
</dbReference>
<dbReference type="SUPFAM" id="SSF51735">
    <property type="entry name" value="NAD(P)-binding Rossmann-fold domains"/>
    <property type="match status" value="1"/>
</dbReference>
<evidence type="ECO:0000256" key="4">
    <source>
        <dbReference type="ARBA" id="ARBA00022679"/>
    </source>
</evidence>
<evidence type="ECO:0000256" key="7">
    <source>
        <dbReference type="HAMAP-Rule" id="MF_00108"/>
    </source>
</evidence>
<dbReference type="InterPro" id="IPR029044">
    <property type="entry name" value="Nucleotide-diphossugar_trans"/>
</dbReference>
<comment type="caution">
    <text evidence="9">The sequence shown here is derived from an EMBL/GenBank/DDBJ whole genome shotgun (WGS) entry which is preliminary data.</text>
</comment>
<keyword evidence="5 7" id="KW-0548">Nucleotidyltransferase</keyword>
<keyword evidence="6 7" id="KW-0414">Isoprene biosynthesis</keyword>
<dbReference type="InterPro" id="IPR036291">
    <property type="entry name" value="NAD(P)-bd_dom_sf"/>
</dbReference>
<keyword evidence="4 7" id="KW-0808">Transferase</keyword>
<dbReference type="PRINTS" id="PR00080">
    <property type="entry name" value="SDRFAMILY"/>
</dbReference>
<gene>
    <name evidence="7" type="primary">ispD</name>
    <name evidence="10" type="ORF">HLH25_15895</name>
    <name evidence="9" type="ORF">HLH26_15500</name>
</gene>
<feature type="site" description="Transition state stabilizer" evidence="7">
    <location>
        <position position="19"/>
    </location>
</feature>
<evidence type="ECO:0000313" key="9">
    <source>
        <dbReference type="EMBL" id="MBB2165912.1"/>
    </source>
</evidence>
<dbReference type="EMBL" id="JABEQO010000022">
    <property type="protein sequence ID" value="MBB2165912.1"/>
    <property type="molecule type" value="Genomic_DNA"/>
</dbReference>
<dbReference type="RefSeq" id="WP_182974993.1">
    <property type="nucleotide sequence ID" value="NZ_JABEQN010000022.1"/>
</dbReference>
<dbReference type="SUPFAM" id="SSF53448">
    <property type="entry name" value="Nucleotide-diphospho-sugar transferases"/>
    <property type="match status" value="1"/>
</dbReference>
<evidence type="ECO:0000256" key="2">
    <source>
        <dbReference type="ARBA" id="ARBA00004787"/>
    </source>
</evidence>
<dbReference type="Gene3D" id="3.90.550.10">
    <property type="entry name" value="Spore Coat Polysaccharide Biosynthesis Protein SpsA, Chain A"/>
    <property type="match status" value="1"/>
</dbReference>
<dbReference type="InterPro" id="IPR034683">
    <property type="entry name" value="IspD/TarI"/>
</dbReference>
<dbReference type="InterPro" id="IPR020904">
    <property type="entry name" value="Sc_DH/Rdtase_CS"/>
</dbReference>
<name>A0A7W4NTV0_9PROT</name>
<evidence type="ECO:0000256" key="1">
    <source>
        <dbReference type="ARBA" id="ARBA00001282"/>
    </source>
</evidence>